<keyword evidence="3" id="KW-0804">Transcription</keyword>
<sequence>MSTDDRRVDAVQADTDLVPIREVARLTGVNPVTLRAWERRYGLIRPHRTGKGHRLYNQHHIEQIQQVLAWLARGVAVSQVRGLLEHPLPASVAGDAWNEERRLWLNCIEQLAERSLDDSFNRSLALYPAETMCLHLLLPLLDELQQRWSLLASEQLERVFFLSWLRSKLETRIYHGNCLHSGPPLLLLSLSNQPMQPTLWLCAWLASTSGSPVRVFDQPISPAEISRAISLIAPRAVLFHSDHCVAPAYLRLVANTHAHPQMLCGMAATIHNEALSGCPHLHLAESPLNALHCLQRLGLITHC</sequence>
<evidence type="ECO:0000256" key="3">
    <source>
        <dbReference type="ARBA" id="ARBA00023163"/>
    </source>
</evidence>
<evidence type="ECO:0000259" key="4">
    <source>
        <dbReference type="PROSITE" id="PS50937"/>
    </source>
</evidence>
<dbReference type="PANTHER" id="PTHR30204:SF67">
    <property type="entry name" value="HTH-TYPE TRANSCRIPTIONAL REGULATOR MLRA-RELATED"/>
    <property type="match status" value="1"/>
</dbReference>
<accession>A0ABZ2RD59</accession>
<dbReference type="InterPro" id="IPR047057">
    <property type="entry name" value="MerR_fam"/>
</dbReference>
<name>A0ABZ2RD59_ECTME</name>
<dbReference type="Pfam" id="PF13411">
    <property type="entry name" value="MerR_1"/>
    <property type="match status" value="1"/>
</dbReference>
<dbReference type="InterPro" id="IPR009061">
    <property type="entry name" value="DNA-bd_dom_put_sf"/>
</dbReference>
<dbReference type="CDD" id="cd01104">
    <property type="entry name" value="HTH_MlrA-CarA"/>
    <property type="match status" value="1"/>
</dbReference>
<dbReference type="SUPFAM" id="SSF46955">
    <property type="entry name" value="Putative DNA-binding domain"/>
    <property type="match status" value="1"/>
</dbReference>
<protein>
    <submittedName>
        <fullName evidence="5">MerR family transcriptional regulator</fullName>
    </submittedName>
</protein>
<evidence type="ECO:0000256" key="1">
    <source>
        <dbReference type="ARBA" id="ARBA00023015"/>
    </source>
</evidence>
<evidence type="ECO:0000313" key="6">
    <source>
        <dbReference type="Proteomes" id="UP001476583"/>
    </source>
</evidence>
<dbReference type="PROSITE" id="PS50937">
    <property type="entry name" value="HTH_MERR_2"/>
    <property type="match status" value="1"/>
</dbReference>
<dbReference type="InterPro" id="IPR000551">
    <property type="entry name" value="MerR-type_HTH_dom"/>
</dbReference>
<evidence type="ECO:0000313" key="5">
    <source>
        <dbReference type="EMBL" id="WXL24385.1"/>
    </source>
</evidence>
<keyword evidence="2" id="KW-0238">DNA-binding</keyword>
<dbReference type="EMBL" id="CP148074">
    <property type="protein sequence ID" value="WXL24385.1"/>
    <property type="molecule type" value="Genomic_DNA"/>
</dbReference>
<dbReference type="Gene3D" id="1.10.1660.10">
    <property type="match status" value="1"/>
</dbReference>
<dbReference type="SMART" id="SM00422">
    <property type="entry name" value="HTH_MERR"/>
    <property type="match status" value="1"/>
</dbReference>
<gene>
    <name evidence="5" type="ORF">WG219_13730</name>
</gene>
<feature type="domain" description="HTH merR-type" evidence="4">
    <location>
        <begin position="17"/>
        <end position="86"/>
    </location>
</feature>
<proteinExistence type="predicted"/>
<keyword evidence="1" id="KW-0805">Transcription regulation</keyword>
<dbReference type="Proteomes" id="UP001476583">
    <property type="component" value="Chromosome"/>
</dbReference>
<evidence type="ECO:0000256" key="2">
    <source>
        <dbReference type="ARBA" id="ARBA00023125"/>
    </source>
</evidence>
<keyword evidence="6" id="KW-1185">Reference proteome</keyword>
<dbReference type="PANTHER" id="PTHR30204">
    <property type="entry name" value="REDOX-CYCLING DRUG-SENSING TRANSCRIPTIONAL ACTIVATOR SOXR"/>
    <property type="match status" value="1"/>
</dbReference>
<organism evidence="5 6">
    <name type="scientific">Ectopseudomonas mendocina</name>
    <name type="common">Pseudomonas mendocina</name>
    <dbReference type="NCBI Taxonomy" id="300"/>
    <lineage>
        <taxon>Bacteria</taxon>
        <taxon>Pseudomonadati</taxon>
        <taxon>Pseudomonadota</taxon>
        <taxon>Gammaproteobacteria</taxon>
        <taxon>Pseudomonadales</taxon>
        <taxon>Pseudomonadaceae</taxon>
        <taxon>Ectopseudomonas</taxon>
    </lineage>
</organism>
<reference evidence="5 6" key="1">
    <citation type="submission" date="2024-03" db="EMBL/GenBank/DDBJ databases">
        <title>Complete genome of BD2.</title>
        <authorList>
            <person name="Cao G."/>
        </authorList>
    </citation>
    <scope>NUCLEOTIDE SEQUENCE [LARGE SCALE GENOMIC DNA]</scope>
    <source>
        <strain evidence="5 6">BD2</strain>
    </source>
</reference>